<sequence length="133" mass="15231">MRGEIDVTRARSRAAEPPAIDTGDHGREIVAALQRRKEFEENFTRTLRDLRKELEMSSLKSISAKNQLPIGVRSMIQLSNERIEKVMEEASQVPVEERLHIEALRLVIENSKLRKTLNDYAEGILHNTLAKVE</sequence>
<name>A0A7S0W5T5_9CRYP</name>
<gene>
    <name evidence="2" type="ORF">HTEP1355_LOCUS20085</name>
</gene>
<dbReference type="AlphaFoldDB" id="A0A7S0W5T5"/>
<proteinExistence type="predicted"/>
<feature type="region of interest" description="Disordered" evidence="1">
    <location>
        <begin position="1"/>
        <end position="23"/>
    </location>
</feature>
<organism evidence="2">
    <name type="scientific">Hemiselmis tepida</name>
    <dbReference type="NCBI Taxonomy" id="464990"/>
    <lineage>
        <taxon>Eukaryota</taxon>
        <taxon>Cryptophyceae</taxon>
        <taxon>Cryptomonadales</taxon>
        <taxon>Hemiselmidaceae</taxon>
        <taxon>Hemiselmis</taxon>
    </lineage>
</organism>
<dbReference type="EMBL" id="HBFN01034605">
    <property type="protein sequence ID" value="CAD8806406.1"/>
    <property type="molecule type" value="Transcribed_RNA"/>
</dbReference>
<reference evidence="2" key="1">
    <citation type="submission" date="2021-01" db="EMBL/GenBank/DDBJ databases">
        <authorList>
            <person name="Corre E."/>
            <person name="Pelletier E."/>
            <person name="Niang G."/>
            <person name="Scheremetjew M."/>
            <person name="Finn R."/>
            <person name="Kale V."/>
            <person name="Holt S."/>
            <person name="Cochrane G."/>
            <person name="Meng A."/>
            <person name="Brown T."/>
            <person name="Cohen L."/>
        </authorList>
    </citation>
    <scope>NUCLEOTIDE SEQUENCE</scope>
    <source>
        <strain evidence="2">CCMP443</strain>
    </source>
</reference>
<evidence type="ECO:0000313" key="2">
    <source>
        <dbReference type="EMBL" id="CAD8806406.1"/>
    </source>
</evidence>
<protein>
    <submittedName>
        <fullName evidence="2">Uncharacterized protein</fullName>
    </submittedName>
</protein>
<evidence type="ECO:0000256" key="1">
    <source>
        <dbReference type="SAM" id="MobiDB-lite"/>
    </source>
</evidence>
<accession>A0A7S0W5T5</accession>